<evidence type="ECO:0000259" key="4">
    <source>
        <dbReference type="PROSITE" id="PS50995"/>
    </source>
</evidence>
<accession>A0ABW7FYU9</accession>
<dbReference type="InterPro" id="IPR036388">
    <property type="entry name" value="WH-like_DNA-bd_sf"/>
</dbReference>
<evidence type="ECO:0000313" key="5">
    <source>
        <dbReference type="EMBL" id="MFG6449489.1"/>
    </source>
</evidence>
<keyword evidence="6" id="KW-1185">Reference proteome</keyword>
<protein>
    <submittedName>
        <fullName evidence="5">MarR family winged helix-turn-helix transcriptional regulator</fullName>
    </submittedName>
</protein>
<dbReference type="PROSITE" id="PS01117">
    <property type="entry name" value="HTH_MARR_1"/>
    <property type="match status" value="1"/>
</dbReference>
<evidence type="ECO:0000256" key="1">
    <source>
        <dbReference type="ARBA" id="ARBA00023015"/>
    </source>
</evidence>
<dbReference type="SUPFAM" id="SSF46785">
    <property type="entry name" value="Winged helix' DNA-binding domain"/>
    <property type="match status" value="1"/>
</dbReference>
<comment type="caution">
    <text evidence="5">The sequence shown here is derived from an EMBL/GenBank/DDBJ whole genome shotgun (WGS) entry which is preliminary data.</text>
</comment>
<name>A0ABW7FYU9_9BURK</name>
<dbReference type="Proteomes" id="UP001606099">
    <property type="component" value="Unassembled WGS sequence"/>
</dbReference>
<evidence type="ECO:0000256" key="2">
    <source>
        <dbReference type="ARBA" id="ARBA00023125"/>
    </source>
</evidence>
<dbReference type="PANTHER" id="PTHR33164">
    <property type="entry name" value="TRANSCRIPTIONAL REGULATOR, MARR FAMILY"/>
    <property type="match status" value="1"/>
</dbReference>
<evidence type="ECO:0000256" key="3">
    <source>
        <dbReference type="ARBA" id="ARBA00023163"/>
    </source>
</evidence>
<dbReference type="PROSITE" id="PS50995">
    <property type="entry name" value="HTH_MARR_2"/>
    <property type="match status" value="1"/>
</dbReference>
<sequence>MDVSEATPHPSLPLDVETRAAESDHQTLRLWLRLLACTTRVEDEIRSRLRTQFGTTLPRFDLMAQLERHPQGLTMRELSGRMMVTGGNITGITDQLEAEGLVQRQPHPADRRAFSVRLTPAGRRVFRRMAATHELWIQELLGGWDAPRQQQVYQWLAELKDHLNAAASVPPQERSTPRGKP</sequence>
<dbReference type="EMBL" id="JBIGHZ010000005">
    <property type="protein sequence ID" value="MFG6449489.1"/>
    <property type="molecule type" value="Genomic_DNA"/>
</dbReference>
<dbReference type="Gene3D" id="1.10.10.10">
    <property type="entry name" value="Winged helix-like DNA-binding domain superfamily/Winged helix DNA-binding domain"/>
    <property type="match status" value="1"/>
</dbReference>
<dbReference type="Pfam" id="PF01047">
    <property type="entry name" value="MarR"/>
    <property type="match status" value="1"/>
</dbReference>
<feature type="domain" description="HTH marR-type" evidence="4">
    <location>
        <begin position="27"/>
        <end position="161"/>
    </location>
</feature>
<reference evidence="5 6" key="1">
    <citation type="submission" date="2024-08" db="EMBL/GenBank/DDBJ databases">
        <authorList>
            <person name="Lu H."/>
        </authorList>
    </citation>
    <scope>NUCLEOTIDE SEQUENCE [LARGE SCALE GENOMIC DNA]</scope>
    <source>
        <strain evidence="5 6">BYS180W</strain>
    </source>
</reference>
<dbReference type="InterPro" id="IPR000835">
    <property type="entry name" value="HTH_MarR-typ"/>
</dbReference>
<dbReference type="RefSeq" id="WP_394462718.1">
    <property type="nucleotide sequence ID" value="NZ_JBIGHZ010000005.1"/>
</dbReference>
<dbReference type="PANTHER" id="PTHR33164:SF43">
    <property type="entry name" value="HTH-TYPE TRANSCRIPTIONAL REPRESSOR YETL"/>
    <property type="match status" value="1"/>
</dbReference>
<evidence type="ECO:0000313" key="6">
    <source>
        <dbReference type="Proteomes" id="UP001606099"/>
    </source>
</evidence>
<dbReference type="InterPro" id="IPR039422">
    <property type="entry name" value="MarR/SlyA-like"/>
</dbReference>
<organism evidence="5 6">
    <name type="scientific">Roseateles rivi</name>
    <dbReference type="NCBI Taxonomy" id="3299028"/>
    <lineage>
        <taxon>Bacteria</taxon>
        <taxon>Pseudomonadati</taxon>
        <taxon>Pseudomonadota</taxon>
        <taxon>Betaproteobacteria</taxon>
        <taxon>Burkholderiales</taxon>
        <taxon>Sphaerotilaceae</taxon>
        <taxon>Roseateles</taxon>
    </lineage>
</organism>
<keyword evidence="3" id="KW-0804">Transcription</keyword>
<proteinExistence type="predicted"/>
<gene>
    <name evidence="5" type="ORF">ACG0Z6_14775</name>
</gene>
<dbReference type="SMART" id="SM00347">
    <property type="entry name" value="HTH_MARR"/>
    <property type="match status" value="1"/>
</dbReference>
<dbReference type="InterPro" id="IPR023187">
    <property type="entry name" value="Tscrpt_reg_MarR-type_CS"/>
</dbReference>
<keyword evidence="2" id="KW-0238">DNA-binding</keyword>
<keyword evidence="1" id="KW-0805">Transcription regulation</keyword>
<dbReference type="PRINTS" id="PR00598">
    <property type="entry name" value="HTHMARR"/>
</dbReference>
<dbReference type="InterPro" id="IPR036390">
    <property type="entry name" value="WH_DNA-bd_sf"/>
</dbReference>